<accession>A0A0A9SFM2</accession>
<reference evidence="1" key="2">
    <citation type="journal article" date="2015" name="Data Brief">
        <title>Shoot transcriptome of the giant reed, Arundo donax.</title>
        <authorList>
            <person name="Barrero R.A."/>
            <person name="Guerrero F.D."/>
            <person name="Moolhuijzen P."/>
            <person name="Goolsby J.A."/>
            <person name="Tidwell J."/>
            <person name="Bellgard S.E."/>
            <person name="Bellgard M.I."/>
        </authorList>
    </citation>
    <scope>NUCLEOTIDE SEQUENCE</scope>
    <source>
        <tissue evidence="1">Shoot tissue taken approximately 20 cm above the soil surface</tissue>
    </source>
</reference>
<reference evidence="1" key="1">
    <citation type="submission" date="2014-09" db="EMBL/GenBank/DDBJ databases">
        <authorList>
            <person name="Magalhaes I.L.F."/>
            <person name="Oliveira U."/>
            <person name="Santos F.R."/>
            <person name="Vidigal T.H.D.A."/>
            <person name="Brescovit A.D."/>
            <person name="Santos A.J."/>
        </authorList>
    </citation>
    <scope>NUCLEOTIDE SEQUENCE</scope>
    <source>
        <tissue evidence="1">Shoot tissue taken approximately 20 cm above the soil surface</tissue>
    </source>
</reference>
<dbReference type="AlphaFoldDB" id="A0A0A9SFM2"/>
<name>A0A0A9SFM2_ARUDO</name>
<protein>
    <submittedName>
        <fullName evidence="1">Uncharacterized protein</fullName>
    </submittedName>
</protein>
<proteinExistence type="predicted"/>
<dbReference type="EMBL" id="GBRH01163665">
    <property type="protein sequence ID" value="JAE34231.1"/>
    <property type="molecule type" value="Transcribed_RNA"/>
</dbReference>
<sequence length="29" mass="3147">MRPPSGVCVCVRARACVLVLHKVLSQPIN</sequence>
<evidence type="ECO:0000313" key="1">
    <source>
        <dbReference type="EMBL" id="JAE34231.1"/>
    </source>
</evidence>
<organism evidence="1">
    <name type="scientific">Arundo donax</name>
    <name type="common">Giant reed</name>
    <name type="synonym">Donax arundinaceus</name>
    <dbReference type="NCBI Taxonomy" id="35708"/>
    <lineage>
        <taxon>Eukaryota</taxon>
        <taxon>Viridiplantae</taxon>
        <taxon>Streptophyta</taxon>
        <taxon>Embryophyta</taxon>
        <taxon>Tracheophyta</taxon>
        <taxon>Spermatophyta</taxon>
        <taxon>Magnoliopsida</taxon>
        <taxon>Liliopsida</taxon>
        <taxon>Poales</taxon>
        <taxon>Poaceae</taxon>
        <taxon>PACMAD clade</taxon>
        <taxon>Arundinoideae</taxon>
        <taxon>Arundineae</taxon>
        <taxon>Arundo</taxon>
    </lineage>
</organism>